<evidence type="ECO:0000256" key="2">
    <source>
        <dbReference type="ARBA" id="ARBA00022536"/>
    </source>
</evidence>
<feature type="transmembrane region" description="Helical" evidence="9">
    <location>
        <begin position="1309"/>
        <end position="1331"/>
    </location>
</feature>
<dbReference type="Gene3D" id="4.10.400.10">
    <property type="entry name" value="Low-density Lipoprotein Receptor"/>
    <property type="match status" value="1"/>
</dbReference>
<evidence type="ECO:0000256" key="9">
    <source>
        <dbReference type="SAM" id="Phobius"/>
    </source>
</evidence>
<evidence type="ECO:0000256" key="1">
    <source>
        <dbReference type="ARBA" id="ARBA00004370"/>
    </source>
</evidence>
<dbReference type="PROSITE" id="PS50026">
    <property type="entry name" value="EGF_3"/>
    <property type="match status" value="2"/>
</dbReference>
<evidence type="ECO:0000259" key="10">
    <source>
        <dbReference type="PROSITE" id="PS50026"/>
    </source>
</evidence>
<dbReference type="PANTHER" id="PTHR24049:SF30">
    <property type="match status" value="1"/>
</dbReference>
<dbReference type="InterPro" id="IPR000742">
    <property type="entry name" value="EGF"/>
</dbReference>
<feature type="disulfide bond" evidence="8">
    <location>
        <begin position="1033"/>
        <end position="1042"/>
    </location>
</feature>
<reference evidence="12" key="1">
    <citation type="submission" date="2021-02" db="EMBL/GenBank/DDBJ databases">
        <authorList>
            <person name="Nowell W R."/>
        </authorList>
    </citation>
    <scope>NUCLEOTIDE SEQUENCE</scope>
</reference>
<evidence type="ECO:0000256" key="7">
    <source>
        <dbReference type="ARBA" id="ARBA00023157"/>
    </source>
</evidence>
<feature type="disulfide bond" evidence="8">
    <location>
        <begin position="930"/>
        <end position="940"/>
    </location>
</feature>
<comment type="caution">
    <text evidence="12">The sequence shown here is derived from an EMBL/GenBank/DDBJ whole genome shotgun (WGS) entry which is preliminary data.</text>
</comment>
<evidence type="ECO:0000256" key="8">
    <source>
        <dbReference type="PROSITE-ProRule" id="PRU00076"/>
    </source>
</evidence>
<evidence type="ECO:0000313" key="13">
    <source>
        <dbReference type="Proteomes" id="UP000663891"/>
    </source>
</evidence>
<feature type="disulfide bond" evidence="8">
    <location>
        <begin position="1014"/>
        <end position="1031"/>
    </location>
</feature>
<dbReference type="OrthoDB" id="5855429at2759"/>
<dbReference type="InterPro" id="IPR036055">
    <property type="entry name" value="LDL_receptor-like_sf"/>
</dbReference>
<dbReference type="PROSITE" id="PS00022">
    <property type="entry name" value="EGF_1"/>
    <property type="match status" value="4"/>
</dbReference>
<dbReference type="InterPro" id="IPR017452">
    <property type="entry name" value="GPCR_Rhodpsn_7TM"/>
</dbReference>
<dbReference type="SMART" id="SM00192">
    <property type="entry name" value="LDLa"/>
    <property type="match status" value="5"/>
</dbReference>
<feature type="transmembrane region" description="Helical" evidence="9">
    <location>
        <begin position="1337"/>
        <end position="1357"/>
    </location>
</feature>
<accession>A0A814KX12</accession>
<evidence type="ECO:0000256" key="3">
    <source>
        <dbReference type="ARBA" id="ARBA00022692"/>
    </source>
</evidence>
<feature type="transmembrane region" description="Helical" evidence="9">
    <location>
        <begin position="1270"/>
        <end position="1297"/>
    </location>
</feature>
<keyword evidence="2 8" id="KW-0245">EGF-like domain</keyword>
<feature type="domain" description="G-protein coupled receptors family 1 profile" evidence="11">
    <location>
        <begin position="1288"/>
        <end position="1547"/>
    </location>
</feature>
<dbReference type="PROSITE" id="PS50262">
    <property type="entry name" value="G_PROTEIN_RECEP_F1_2"/>
    <property type="match status" value="1"/>
</dbReference>
<keyword evidence="6 9" id="KW-0472">Membrane</keyword>
<dbReference type="CDD" id="cd00054">
    <property type="entry name" value="EGF_CA"/>
    <property type="match status" value="1"/>
</dbReference>
<dbReference type="Gene3D" id="2.10.25.10">
    <property type="entry name" value="Laminin"/>
    <property type="match status" value="1"/>
</dbReference>
<dbReference type="SMART" id="SM00181">
    <property type="entry name" value="EGF"/>
    <property type="match status" value="3"/>
</dbReference>
<keyword evidence="3 9" id="KW-0812">Transmembrane</keyword>
<dbReference type="SUPFAM" id="SSF57196">
    <property type="entry name" value="EGF/Laminin"/>
    <property type="match status" value="1"/>
</dbReference>
<dbReference type="PANTHER" id="PTHR24049">
    <property type="entry name" value="CRUMBS FAMILY MEMBER"/>
    <property type="match status" value="1"/>
</dbReference>
<evidence type="ECO:0000256" key="6">
    <source>
        <dbReference type="ARBA" id="ARBA00023136"/>
    </source>
</evidence>
<comment type="subcellular location">
    <subcellularLocation>
        <location evidence="1">Membrane</location>
    </subcellularLocation>
</comment>
<comment type="caution">
    <text evidence="8">Lacks conserved residue(s) required for the propagation of feature annotation.</text>
</comment>
<feature type="transmembrane region" description="Helical" evidence="9">
    <location>
        <begin position="1527"/>
        <end position="1549"/>
    </location>
</feature>
<dbReference type="InterPro" id="IPR051022">
    <property type="entry name" value="Notch_Cell-Fate_Det"/>
</dbReference>
<dbReference type="Gene3D" id="1.20.1070.10">
    <property type="entry name" value="Rhodopsin 7-helix transmembrane proteins"/>
    <property type="match status" value="1"/>
</dbReference>
<protein>
    <submittedName>
        <fullName evidence="12">Uncharacterized protein</fullName>
    </submittedName>
</protein>
<keyword evidence="4" id="KW-0677">Repeat</keyword>
<name>A0A814KX12_9BILA</name>
<feature type="transmembrane region" description="Helical" evidence="9">
    <location>
        <begin position="1394"/>
        <end position="1411"/>
    </location>
</feature>
<dbReference type="PRINTS" id="PR00261">
    <property type="entry name" value="LDLRECEPTOR"/>
</dbReference>
<dbReference type="Pfam" id="PF00008">
    <property type="entry name" value="EGF"/>
    <property type="match status" value="1"/>
</dbReference>
<keyword evidence="5 9" id="KW-1133">Transmembrane helix</keyword>
<dbReference type="SUPFAM" id="SSF81321">
    <property type="entry name" value="Family A G protein-coupled receptor-like"/>
    <property type="match status" value="1"/>
</dbReference>
<feature type="disulfide bond" evidence="8">
    <location>
        <begin position="955"/>
        <end position="964"/>
    </location>
</feature>
<evidence type="ECO:0000259" key="11">
    <source>
        <dbReference type="PROSITE" id="PS50262"/>
    </source>
</evidence>
<organism evidence="12 13">
    <name type="scientific">Adineta steineri</name>
    <dbReference type="NCBI Taxonomy" id="433720"/>
    <lineage>
        <taxon>Eukaryota</taxon>
        <taxon>Metazoa</taxon>
        <taxon>Spiralia</taxon>
        <taxon>Gnathifera</taxon>
        <taxon>Rotifera</taxon>
        <taxon>Eurotatoria</taxon>
        <taxon>Bdelloidea</taxon>
        <taxon>Adinetida</taxon>
        <taxon>Adinetidae</taxon>
        <taxon>Adineta</taxon>
    </lineage>
</organism>
<sequence length="1577" mass="183235">MLFLRVILYFIFLFLPAVIPIQINLHLTKWMSENDDILQHDCLHVAVSNEFGNDPYQMILYCMSEWPSKWNIQTNNFDKNFTFADLSILNITSQQLYMWSAPMDIVEDYQFYLDQLQNSNETSLSMQMYYNCTLPRFGPMCQYSLDMHQPNHESLNEILADYYNSDSYDQFLPTCYTYLQCNPDISSLCFDWSDICNNIIQCINGIDEEHCSQLEVNECKDDEYRCINGQCVPAIFYNDDIYAPDCLDRSDEYISTTDEFLKISMEPKFANDDLLCWESDWSNILRYTTSCLIRDYVKYWHDLMFSYTPNSMTDICWSTLKCYLRIPNAFDLECFEICQNDRCQDIIEENCPNMFFMPPTAVLYGHIYLAYTKKYIVEQKIWTNELEYICYDPQLCGGFDTSGTPLPFNNTICYHPKDFSLSSGSLINDLITNAYYVSVHVELYKCNTVFRNDSTFCNKSTMYKCINSSKCISNYRLLDGINDCDYGDDEQWLTFNNLSSIKKSQTHFYCAESKKYISRKLIGDDLCQCYVEFYQMCEDELLFIKHVREHISFPSICNGIIDLKPLDISGRNETDETECEQWSCNNSYTRCNGLWNCFDGADEVDCYPTSLINCPPQNHVCFSPETMELMCLAKDKGNNGYIDCFGATDEPQLCREHIYSIEEIGFYCVSNAEEPCTSRHGICDGGEHCNEKSNETFCNHIGSFDFSRVNEICNEKNTPNLSDMEQLLCNLFISQVVPKITHFSLNEKTKSSKSATKDDVNKVSISRMDIESSVHCHRGLDLRVWSDIDENSINLTCLCPPSYYGDTCQYQNQRVSLTIKFQAFYDSWRILFTIIISLIDNSDQRIIHSYEQITYIPMKNCQTKFNMYLLYSIRPKNQSEQYSIHIDVYEKLSLAYRGSLLVPIPFNFLPIQRIAVLLNIPYITDSHKGCSNTKCIHGQCIKYFNDPNNTTFCHCNEGWHGKDCSIPHICKCSSNSLCIGVSSNNRSICICPINRWGSRCLLRDDICQQENITCQNGGKCIPMPSTKNFECICPKEFFGEKCEIVSNKISLSFDKDLRLPETMLIHFIEVKQNNAPPEIGVTFKKVSINRKPVIIFWPRIFHIIFVELFPKNYYLTFLESNYNQSTIIEKELKSSDRCPYIGEIFNESFTKLHLIRRIKYFHVPCSNLQLSCFYDDAYLCLCMNFGNQRMANCIEFNHTLKHDCSEKNICKNNGQCLQDSTNCPQTVMCVCSTCFYGSQCEFSTNGYGLSLDAILGNHIQQYVNINDQTIIVQISLILTVLMTFTGLMDGICSLITFKHKDIRKTGCGIYLLSSSITTLFTMILFFIKFHILLISQMIFLTNHSFLQFQCVTIDFLLRIALNMDQWLNACVAYERTIIVIKEHNFDKKKSIKRAKFIIILLLLLVVNTNIIDPIHRHLIHTDVNDEKRIWCIITYSSIAEKFNIILNSFHCCVPFIINIISTIVIILKTARRRSTLQKDLPYKQHIIEQLKQFKHLFISSFLLFILALPRLIIMFAAGCMKTNADSWLFLIGYFLSFVPPMLTFTIFVLPSVEYKQKFRTTITAYRHTIRTRLQLII</sequence>
<proteinExistence type="predicted"/>
<dbReference type="EMBL" id="CAJNON010000165">
    <property type="protein sequence ID" value="CAF1056821.1"/>
    <property type="molecule type" value="Genomic_DNA"/>
</dbReference>
<evidence type="ECO:0000256" key="4">
    <source>
        <dbReference type="ARBA" id="ARBA00022737"/>
    </source>
</evidence>
<gene>
    <name evidence="12" type="ORF">VCS650_LOCUS17715</name>
</gene>
<dbReference type="GO" id="GO:0016020">
    <property type="term" value="C:membrane"/>
    <property type="evidence" value="ECO:0007669"/>
    <property type="project" value="UniProtKB-SubCell"/>
</dbReference>
<feature type="domain" description="EGF-like" evidence="10">
    <location>
        <begin position="1003"/>
        <end position="1043"/>
    </location>
</feature>
<dbReference type="CDD" id="cd00112">
    <property type="entry name" value="LDLa"/>
    <property type="match status" value="1"/>
</dbReference>
<evidence type="ECO:0000256" key="5">
    <source>
        <dbReference type="ARBA" id="ARBA00022989"/>
    </source>
</evidence>
<feature type="transmembrane region" description="Helical" evidence="9">
    <location>
        <begin position="1496"/>
        <end position="1515"/>
    </location>
</feature>
<feature type="transmembrane region" description="Helical" evidence="9">
    <location>
        <begin position="1444"/>
        <end position="1467"/>
    </location>
</feature>
<feature type="domain" description="EGF-like" evidence="10">
    <location>
        <begin position="926"/>
        <end position="965"/>
    </location>
</feature>
<dbReference type="InterPro" id="IPR002172">
    <property type="entry name" value="LDrepeatLR_classA_rpt"/>
</dbReference>
<evidence type="ECO:0000313" key="12">
    <source>
        <dbReference type="EMBL" id="CAF1056821.1"/>
    </source>
</evidence>
<dbReference type="PROSITE" id="PS01186">
    <property type="entry name" value="EGF_2"/>
    <property type="match status" value="1"/>
</dbReference>
<dbReference type="Proteomes" id="UP000663891">
    <property type="component" value="Unassembled WGS sequence"/>
</dbReference>
<keyword evidence="7 8" id="KW-1015">Disulfide bond</keyword>